<evidence type="ECO:0000259" key="2">
    <source>
        <dbReference type="PROSITE" id="PS50943"/>
    </source>
</evidence>
<reference evidence="3 4" key="1">
    <citation type="journal article" date="2013" name="ISME J.">
        <title>A metabolic model for members of the genus Tetrasphaera involved in enhanced biological phosphorus removal.</title>
        <authorList>
            <person name="Kristiansen R."/>
            <person name="Nguyen H.T.T."/>
            <person name="Saunders A.M."/>
            <person name="Nielsen J.L."/>
            <person name="Wimmer R."/>
            <person name="Le V.Q."/>
            <person name="McIlroy S.J."/>
            <person name="Petrovski S."/>
            <person name="Seviour R.J."/>
            <person name="Calteau A."/>
            <person name="Nielsen K.L."/>
            <person name="Nielsen P.H."/>
        </authorList>
    </citation>
    <scope>NUCLEOTIDE SEQUENCE [LARGE SCALE GENOMIC DNA]</scope>
    <source>
        <strain evidence="3 4">Ben 74</strain>
    </source>
</reference>
<dbReference type="SMART" id="SM00530">
    <property type="entry name" value="HTH_XRE"/>
    <property type="match status" value="1"/>
</dbReference>
<dbReference type="Pfam" id="PF13560">
    <property type="entry name" value="HTH_31"/>
    <property type="match status" value="1"/>
</dbReference>
<dbReference type="PROSITE" id="PS50943">
    <property type="entry name" value="HTH_CROC1"/>
    <property type="match status" value="1"/>
</dbReference>
<dbReference type="GO" id="GO:0003677">
    <property type="term" value="F:DNA binding"/>
    <property type="evidence" value="ECO:0007669"/>
    <property type="project" value="InterPro"/>
</dbReference>
<accession>A0A077MEY7</accession>
<feature type="domain" description="HTH cro/C1-type" evidence="2">
    <location>
        <begin position="7"/>
        <end position="61"/>
    </location>
</feature>
<dbReference type="SUPFAM" id="SSF47413">
    <property type="entry name" value="lambda repressor-like DNA-binding domains"/>
    <property type="match status" value="1"/>
</dbReference>
<protein>
    <submittedName>
        <fullName evidence="3">Helix-turn-helix domain protein</fullName>
    </submittedName>
</protein>
<evidence type="ECO:0000313" key="3">
    <source>
        <dbReference type="EMBL" id="CCI54555.1"/>
    </source>
</evidence>
<dbReference type="RefSeq" id="WP_162199954.1">
    <property type="nucleotide sequence ID" value="NZ_HF571038.1"/>
</dbReference>
<dbReference type="EMBL" id="CAJC01000190">
    <property type="protein sequence ID" value="CCI54555.1"/>
    <property type="molecule type" value="Genomic_DNA"/>
</dbReference>
<organism evidence="3 4">
    <name type="scientific">Nostocoides jenkinsii Ben 74</name>
    <dbReference type="NCBI Taxonomy" id="1193518"/>
    <lineage>
        <taxon>Bacteria</taxon>
        <taxon>Bacillati</taxon>
        <taxon>Actinomycetota</taxon>
        <taxon>Actinomycetes</taxon>
        <taxon>Micrococcales</taxon>
        <taxon>Intrasporangiaceae</taxon>
        <taxon>Nostocoides</taxon>
    </lineage>
</organism>
<dbReference type="Gene3D" id="1.10.260.40">
    <property type="entry name" value="lambda repressor-like DNA-binding domains"/>
    <property type="match status" value="1"/>
</dbReference>
<sequence length="227" mass="26067">MEAKTVIELARRRAGASQQELALWARTQQSSISEYESRKKSPTLEVVERLLEVIEFELAIKPVIVFEDREDPEIGRYVVPEKLWSVPMPDCFSKIQVAGVLLKSKRTRVWDLSVEAERINYYEWVIVRGLEDLMLDSVDGILLMQVWDRLNIPDVIRAAWQPVVDAATVSQDTSPRDPAGFSAWITQEVGVEWKPIRKRKPRPQKPIPPDDRESPLSIWRRYGSSGG</sequence>
<keyword evidence="4" id="KW-1185">Reference proteome</keyword>
<dbReference type="Proteomes" id="UP000035720">
    <property type="component" value="Unassembled WGS sequence"/>
</dbReference>
<dbReference type="CDD" id="cd00093">
    <property type="entry name" value="HTH_XRE"/>
    <property type="match status" value="1"/>
</dbReference>
<dbReference type="STRING" id="1193518.BN13_760005"/>
<evidence type="ECO:0000256" key="1">
    <source>
        <dbReference type="SAM" id="MobiDB-lite"/>
    </source>
</evidence>
<dbReference type="InterPro" id="IPR001387">
    <property type="entry name" value="Cro/C1-type_HTH"/>
</dbReference>
<name>A0A077MEY7_9MICO</name>
<dbReference type="AlphaFoldDB" id="A0A077MEY7"/>
<comment type="caution">
    <text evidence="3">The sequence shown here is derived from an EMBL/GenBank/DDBJ whole genome shotgun (WGS) entry which is preliminary data.</text>
</comment>
<evidence type="ECO:0000313" key="4">
    <source>
        <dbReference type="Proteomes" id="UP000035720"/>
    </source>
</evidence>
<feature type="region of interest" description="Disordered" evidence="1">
    <location>
        <begin position="195"/>
        <end position="227"/>
    </location>
</feature>
<proteinExistence type="predicted"/>
<dbReference type="InterPro" id="IPR010982">
    <property type="entry name" value="Lambda_DNA-bd_dom_sf"/>
</dbReference>
<gene>
    <name evidence="3" type="ORF">BN13_760005</name>
</gene>